<accession>A0ABR4LAY5</accession>
<dbReference type="Proteomes" id="UP001610444">
    <property type="component" value="Unassembled WGS sequence"/>
</dbReference>
<name>A0ABR4LAY5_9EURO</name>
<dbReference type="GeneID" id="98165244"/>
<reference evidence="2 3" key="1">
    <citation type="submission" date="2024-07" db="EMBL/GenBank/DDBJ databases">
        <title>Section-level genome sequencing and comparative genomics of Aspergillus sections Usti and Cavernicolus.</title>
        <authorList>
            <consortium name="Lawrence Berkeley National Laboratory"/>
            <person name="Nybo J.L."/>
            <person name="Vesth T.C."/>
            <person name="Theobald S."/>
            <person name="Frisvad J.C."/>
            <person name="Larsen T.O."/>
            <person name="Kjaerboelling I."/>
            <person name="Rothschild-Mancinelli K."/>
            <person name="Lyhne E.K."/>
            <person name="Kogle M.E."/>
            <person name="Barry K."/>
            <person name="Clum A."/>
            <person name="Na H."/>
            <person name="Ledsgaard L."/>
            <person name="Lin J."/>
            <person name="Lipzen A."/>
            <person name="Kuo A."/>
            <person name="Riley R."/>
            <person name="Mondo S."/>
            <person name="LaButti K."/>
            <person name="Haridas S."/>
            <person name="Pangalinan J."/>
            <person name="Salamov A.A."/>
            <person name="Simmons B.A."/>
            <person name="Magnuson J.K."/>
            <person name="Chen J."/>
            <person name="Drula E."/>
            <person name="Henrissat B."/>
            <person name="Wiebenga A."/>
            <person name="Lubbers R.J."/>
            <person name="Gomes A.C."/>
            <person name="Macurrencykelacurrency M.R."/>
            <person name="Stajich J."/>
            <person name="Grigoriev I.V."/>
            <person name="Mortensen U.H."/>
            <person name="De vries R.P."/>
            <person name="Baker S.E."/>
            <person name="Andersen M.R."/>
        </authorList>
    </citation>
    <scope>NUCLEOTIDE SEQUENCE [LARGE SCALE GENOMIC DNA]</scope>
    <source>
        <strain evidence="2 3">CBS 756.74</strain>
    </source>
</reference>
<dbReference type="SMART" id="SM00220">
    <property type="entry name" value="S_TKc"/>
    <property type="match status" value="1"/>
</dbReference>
<dbReference type="InterPro" id="IPR046959">
    <property type="entry name" value="PRK1-6/SRF4-like"/>
</dbReference>
<dbReference type="PANTHER" id="PTHR48007">
    <property type="entry name" value="LEUCINE-RICH REPEAT RECEPTOR-LIKE PROTEIN KINASE PXC1"/>
    <property type="match status" value="1"/>
</dbReference>
<organism evidence="2 3">
    <name type="scientific">Aspergillus pseudodeflectus</name>
    <dbReference type="NCBI Taxonomy" id="176178"/>
    <lineage>
        <taxon>Eukaryota</taxon>
        <taxon>Fungi</taxon>
        <taxon>Dikarya</taxon>
        <taxon>Ascomycota</taxon>
        <taxon>Pezizomycotina</taxon>
        <taxon>Eurotiomycetes</taxon>
        <taxon>Eurotiomycetidae</taxon>
        <taxon>Eurotiales</taxon>
        <taxon>Aspergillaceae</taxon>
        <taxon>Aspergillus</taxon>
        <taxon>Aspergillus subgen. Nidulantes</taxon>
    </lineage>
</organism>
<gene>
    <name evidence="2" type="ORF">BJX68DRAFT_9606</name>
</gene>
<keyword evidence="3" id="KW-1185">Reference proteome</keyword>
<dbReference type="Gene3D" id="1.10.510.10">
    <property type="entry name" value="Transferase(Phosphotransferase) domain 1"/>
    <property type="match status" value="1"/>
</dbReference>
<evidence type="ECO:0000313" key="3">
    <source>
        <dbReference type="Proteomes" id="UP001610444"/>
    </source>
</evidence>
<evidence type="ECO:0000259" key="1">
    <source>
        <dbReference type="PROSITE" id="PS50011"/>
    </source>
</evidence>
<dbReference type="RefSeq" id="XP_070905720.1">
    <property type="nucleotide sequence ID" value="XM_071050080.1"/>
</dbReference>
<dbReference type="PANTHER" id="PTHR48007:SF4">
    <property type="entry name" value="LEUCINE-RICH REPEAT RECEPTOR-LIKE PROTEIN KINASE PXC1"/>
    <property type="match status" value="1"/>
</dbReference>
<evidence type="ECO:0000313" key="2">
    <source>
        <dbReference type="EMBL" id="KAL2861630.1"/>
    </source>
</evidence>
<dbReference type="InterPro" id="IPR000719">
    <property type="entry name" value="Prot_kinase_dom"/>
</dbReference>
<dbReference type="InterPro" id="IPR011009">
    <property type="entry name" value="Kinase-like_dom_sf"/>
</dbReference>
<proteinExistence type="predicted"/>
<dbReference type="Pfam" id="PF00069">
    <property type="entry name" value="Pkinase"/>
    <property type="match status" value="1"/>
</dbReference>
<dbReference type="PROSITE" id="PS50011">
    <property type="entry name" value="PROTEIN_KINASE_DOM"/>
    <property type="match status" value="1"/>
</dbReference>
<dbReference type="EMBL" id="JBFXLR010000001">
    <property type="protein sequence ID" value="KAL2861630.1"/>
    <property type="molecule type" value="Genomic_DNA"/>
</dbReference>
<comment type="caution">
    <text evidence="2">The sequence shown here is derived from an EMBL/GenBank/DDBJ whole genome shotgun (WGS) entry which is preliminary data.</text>
</comment>
<protein>
    <submittedName>
        <fullName evidence="2">Kinase-like domain-containing protein</fullName>
    </submittedName>
</protein>
<sequence length="594" mass="65286">MPAELGLAAFDVAATSIHLLAFIIRSAQNVHQLPAECAQVKSIAVILKAGLDANQNVLDQTLASKLNTVLQEVLRFVAECGQSNLGQRAWEVMWRRRLPKLLNEMMTWVAIVQAGATMSTRSDLLGLATRMGENQSRQQTDLAAILDKLRILDDLKKVADRQTSPELKIDFPEDDTCLSIMGADDRGQLLYGILTSPSGDQTQVVCEPIQDNIMNYGQAGPRHVLIYARISANTLVHPFYGIAQRQGRMWAVMKDLRTSKTLAQAIRGTQLPASVLDRVAIAHQIATTVEYLHSVEVLVKRLSDTKVLLCIENNSITPYLTDLEQARLFKEHTSGGCYDIRYEASEFRGLPNKQHSVYMDIWSLGVLIWQCVTATFPFGASEEVTDGSMADLIRNKVAQGELPWRTDASNAVQNDRILQQVMQVVDSCCNPRYDLRPTAAGVALSLFDIITLSVMGMGLSPQISHNEAVKDRVSKILETEKTTPEASISDSDVKDLVRLADGGDATASYLLGKAVIRKKANPEQAGEAQAFLLISEGSDLQQELRARSALPRLEFAFQAGIKAAAYPLALAHSALAKLYQRQAAQYKQLSSLPA</sequence>
<feature type="domain" description="Protein kinase" evidence="1">
    <location>
        <begin position="175"/>
        <end position="447"/>
    </location>
</feature>
<dbReference type="SUPFAM" id="SSF56112">
    <property type="entry name" value="Protein kinase-like (PK-like)"/>
    <property type="match status" value="1"/>
</dbReference>